<dbReference type="CDD" id="cd06558">
    <property type="entry name" value="crotonase-like"/>
    <property type="match status" value="1"/>
</dbReference>
<dbReference type="AlphaFoldDB" id="H2C3N8"/>
<dbReference type="RefSeq" id="WP_009071762.1">
    <property type="nucleotide sequence ID" value="NZ_JH597761.1"/>
</dbReference>
<accession>H2C3N8</accession>
<dbReference type="EMBL" id="JH597761">
    <property type="protein sequence ID" value="EHP70859.1"/>
    <property type="molecule type" value="Genomic_DNA"/>
</dbReference>
<proteinExistence type="inferred from homology"/>
<dbReference type="STRING" id="671065.MetMK1DRAFT_00013630"/>
<dbReference type="Proteomes" id="UP000003980">
    <property type="component" value="Unassembled WGS sequence"/>
</dbReference>
<dbReference type="PANTHER" id="PTHR42964:SF1">
    <property type="entry name" value="POLYKETIDE BIOSYNTHESIS ENOYL-COA HYDRATASE PKSH-RELATED"/>
    <property type="match status" value="1"/>
</dbReference>
<dbReference type="HOGENOM" id="CLU_009834_7_3_2"/>
<gene>
    <name evidence="2" type="ORF">MetMK1DRAFT_00013630</name>
</gene>
<dbReference type="InterPro" id="IPR051683">
    <property type="entry name" value="Enoyl-CoA_Hydratase/Isomerase"/>
</dbReference>
<organism evidence="2 3">
    <name type="scientific">Metallosphaera yellowstonensis MK1</name>
    <dbReference type="NCBI Taxonomy" id="671065"/>
    <lineage>
        <taxon>Archaea</taxon>
        <taxon>Thermoproteota</taxon>
        <taxon>Thermoprotei</taxon>
        <taxon>Sulfolobales</taxon>
        <taxon>Sulfolobaceae</taxon>
        <taxon>Metallosphaera</taxon>
    </lineage>
</organism>
<name>H2C3N8_9CREN</name>
<dbReference type="eggNOG" id="arCOG00242">
    <property type="taxonomic scope" value="Archaea"/>
</dbReference>
<dbReference type="Gene3D" id="3.90.226.10">
    <property type="entry name" value="2-enoyl-CoA Hydratase, Chain A, domain 1"/>
    <property type="match status" value="1"/>
</dbReference>
<evidence type="ECO:0000256" key="1">
    <source>
        <dbReference type="ARBA" id="ARBA00005254"/>
    </source>
</evidence>
<sequence>MVVSLEKKRGYLLLTFNTGGKYNVFNSRFMLDMIDALAEVEKIRDPHYLVIRGENGNFGSGADIRELSKASQDKEFAKVFFGHMYDLFVKLMQVNKVTIALVEGVAFGASLEALLVMDFVLAKRGTRFAAPGAKLGVFPPVLVSVGPYLLGHRVSRKLAMLGEEIDTSEAKNAGLIDVEVEDLDRGLLELLDKLRFMAPSSLVRMRKMIMKSLIPHLEGAFEELTTQVFSDEAREGISAFFSKIPPGWSSVGFS</sequence>
<dbReference type="PANTHER" id="PTHR42964">
    <property type="entry name" value="ENOYL-COA HYDRATASE"/>
    <property type="match status" value="1"/>
</dbReference>
<evidence type="ECO:0000313" key="2">
    <source>
        <dbReference type="EMBL" id="EHP70859.1"/>
    </source>
</evidence>
<dbReference type="SUPFAM" id="SSF52096">
    <property type="entry name" value="ClpP/crotonase"/>
    <property type="match status" value="1"/>
</dbReference>
<dbReference type="OrthoDB" id="27846at2157"/>
<dbReference type="InterPro" id="IPR001753">
    <property type="entry name" value="Enoyl-CoA_hydra/iso"/>
</dbReference>
<reference evidence="2 3" key="1">
    <citation type="submission" date="2012-01" db="EMBL/GenBank/DDBJ databases">
        <title>Improved High-Quality Draft sequence of Metallosphaera yellowstonensis MK1.</title>
        <authorList>
            <consortium name="US DOE Joint Genome Institute"/>
            <person name="Lucas S."/>
            <person name="Han J."/>
            <person name="Cheng J.-F."/>
            <person name="Goodwin L."/>
            <person name="Pitluck S."/>
            <person name="Peters L."/>
            <person name="Teshima H."/>
            <person name="Detter J.C."/>
            <person name="Han C."/>
            <person name="Tapia R."/>
            <person name="Land M."/>
            <person name="Hauser L."/>
            <person name="Kyrpides N."/>
            <person name="Kozubal M."/>
            <person name="Macur R.E."/>
            <person name="Jay Z."/>
            <person name="Inskeep W."/>
            <person name="Woyke T."/>
        </authorList>
    </citation>
    <scope>NUCLEOTIDE SEQUENCE [LARGE SCALE GENOMIC DNA]</scope>
    <source>
        <strain evidence="2 3">MK1</strain>
    </source>
</reference>
<dbReference type="InterPro" id="IPR029045">
    <property type="entry name" value="ClpP/crotonase-like_dom_sf"/>
</dbReference>
<protein>
    <submittedName>
        <fullName evidence="2">Enoyl-CoA hydratase/carnithine racemase</fullName>
    </submittedName>
</protein>
<dbReference type="Pfam" id="PF00378">
    <property type="entry name" value="ECH_1"/>
    <property type="match status" value="1"/>
</dbReference>
<evidence type="ECO:0000313" key="3">
    <source>
        <dbReference type="Proteomes" id="UP000003980"/>
    </source>
</evidence>
<comment type="similarity">
    <text evidence="1">Belongs to the enoyl-CoA hydratase/isomerase family.</text>
</comment>
<keyword evidence="3" id="KW-1185">Reference proteome</keyword>